<reference evidence="3" key="1">
    <citation type="submission" date="2013-02" db="EMBL/GenBank/DDBJ databases">
        <authorList>
            <person name="Hughes D."/>
        </authorList>
    </citation>
    <scope>NUCLEOTIDE SEQUENCE</scope>
    <source>
        <strain>Durham</strain>
        <strain evidence="3">NC isolate 2 -- Noor lab</strain>
    </source>
</reference>
<name>T1H0D8_MEGSC</name>
<feature type="compositionally biased region" description="Basic and acidic residues" evidence="1">
    <location>
        <begin position="79"/>
        <end position="88"/>
    </location>
</feature>
<accession>T1H0D8</accession>
<dbReference type="AlphaFoldDB" id="T1H0D8"/>
<feature type="compositionally biased region" description="Basic residues" evidence="1">
    <location>
        <begin position="117"/>
        <end position="127"/>
    </location>
</feature>
<dbReference type="HOGENOM" id="CLU_1435959_0_0_1"/>
<dbReference type="EMBL" id="CAQQ02191498">
    <property type="status" value="NOT_ANNOTATED_CDS"/>
    <property type="molecule type" value="Genomic_DNA"/>
</dbReference>
<dbReference type="EnsemblMetazoa" id="MESCA009613-RA">
    <property type="protein sequence ID" value="MESCA009613-PA"/>
    <property type="gene ID" value="MESCA009613"/>
</dbReference>
<evidence type="ECO:0000313" key="2">
    <source>
        <dbReference type="EnsemblMetazoa" id="MESCA009613-PA"/>
    </source>
</evidence>
<reference evidence="2" key="2">
    <citation type="submission" date="2015-06" db="UniProtKB">
        <authorList>
            <consortium name="EnsemblMetazoa"/>
        </authorList>
    </citation>
    <scope>IDENTIFICATION</scope>
</reference>
<protein>
    <submittedName>
        <fullName evidence="2">Uncharacterized protein</fullName>
    </submittedName>
</protein>
<dbReference type="Proteomes" id="UP000015102">
    <property type="component" value="Unassembled WGS sequence"/>
</dbReference>
<proteinExistence type="predicted"/>
<dbReference type="STRING" id="36166.T1H0D8"/>
<keyword evidence="3" id="KW-1185">Reference proteome</keyword>
<feature type="region of interest" description="Disordered" evidence="1">
    <location>
        <begin position="79"/>
        <end position="151"/>
    </location>
</feature>
<sequence length="189" mass="22400">MTLNLDFIKTIEEDAEVENLSDDSDAEVEYQPTKLRHKKLTEFEKGFEFVSSAKEYNKDTWDDLMKYVKRKARTKTDDKIAAKIKDRGDEDQEPNDESDDEIDLSEDELKHDNLRIREKKLKKKKKKGDQDEEDLKVEDEEADKEFFEEAENSEQITSFYQMNLSRPLMRAIGVMGSYIQHQFKQPQFQ</sequence>
<organism evidence="2 3">
    <name type="scientific">Megaselia scalaris</name>
    <name type="common">Humpbacked fly</name>
    <name type="synonym">Phora scalaris</name>
    <dbReference type="NCBI Taxonomy" id="36166"/>
    <lineage>
        <taxon>Eukaryota</taxon>
        <taxon>Metazoa</taxon>
        <taxon>Ecdysozoa</taxon>
        <taxon>Arthropoda</taxon>
        <taxon>Hexapoda</taxon>
        <taxon>Insecta</taxon>
        <taxon>Pterygota</taxon>
        <taxon>Neoptera</taxon>
        <taxon>Endopterygota</taxon>
        <taxon>Diptera</taxon>
        <taxon>Brachycera</taxon>
        <taxon>Muscomorpha</taxon>
        <taxon>Platypezoidea</taxon>
        <taxon>Phoridae</taxon>
        <taxon>Megaseliini</taxon>
        <taxon>Megaselia</taxon>
    </lineage>
</organism>
<feature type="compositionally biased region" description="Acidic residues" evidence="1">
    <location>
        <begin position="89"/>
        <end position="106"/>
    </location>
</feature>
<feature type="compositionally biased region" description="Acidic residues" evidence="1">
    <location>
        <begin position="130"/>
        <end position="151"/>
    </location>
</feature>
<evidence type="ECO:0000313" key="3">
    <source>
        <dbReference type="Proteomes" id="UP000015102"/>
    </source>
</evidence>
<feature type="compositionally biased region" description="Basic and acidic residues" evidence="1">
    <location>
        <begin position="107"/>
        <end position="116"/>
    </location>
</feature>
<evidence type="ECO:0000256" key="1">
    <source>
        <dbReference type="SAM" id="MobiDB-lite"/>
    </source>
</evidence>